<evidence type="ECO:0000313" key="2">
    <source>
        <dbReference type="Proteomes" id="UP000281391"/>
    </source>
</evidence>
<keyword evidence="1" id="KW-0489">Methyltransferase</keyword>
<dbReference type="GO" id="GO:0009007">
    <property type="term" value="F:site-specific DNA-methyltransferase (adenine-specific) activity"/>
    <property type="evidence" value="ECO:0007669"/>
    <property type="project" value="UniProtKB-EC"/>
</dbReference>
<dbReference type="Proteomes" id="UP000281391">
    <property type="component" value="Chromosome"/>
</dbReference>
<dbReference type="KEGG" id="sof:NCTC11214_01031"/>
<keyword evidence="1" id="KW-0808">Transferase</keyword>
<evidence type="ECO:0000313" key="1">
    <source>
        <dbReference type="EMBL" id="VDZ53337.1"/>
    </source>
</evidence>
<sequence length="46" mass="5037">MLVAEAMTELVQAMGELDALMRELGADEVADAQRQLLNEAFGEVKE</sequence>
<reference evidence="1 2" key="1">
    <citation type="submission" date="2018-12" db="EMBL/GenBank/DDBJ databases">
        <authorList>
            <consortium name="Pathogen Informatics"/>
        </authorList>
    </citation>
    <scope>NUCLEOTIDE SEQUENCE [LARGE SCALE GENOMIC DNA]</scope>
    <source>
        <strain evidence="1 2">NCTC11214</strain>
    </source>
</reference>
<accession>A0A447KMG9</accession>
<dbReference type="GO" id="GO:0032259">
    <property type="term" value="P:methylation"/>
    <property type="evidence" value="ECO:0007669"/>
    <property type="project" value="UniProtKB-KW"/>
</dbReference>
<organism evidence="1 2">
    <name type="scientific">Serratia odorifera</name>
    <dbReference type="NCBI Taxonomy" id="618"/>
    <lineage>
        <taxon>Bacteria</taxon>
        <taxon>Pseudomonadati</taxon>
        <taxon>Pseudomonadota</taxon>
        <taxon>Gammaproteobacteria</taxon>
        <taxon>Enterobacterales</taxon>
        <taxon>Yersiniaceae</taxon>
        <taxon>Serratia</taxon>
    </lineage>
</organism>
<name>A0A447KMG9_SEROD</name>
<proteinExistence type="predicted"/>
<dbReference type="EC" id="2.1.1.72" evidence="1"/>
<protein>
    <submittedName>
        <fullName evidence="1">Type I restriction enzyme EcoKI M protein</fullName>
        <ecNumber evidence="1">2.1.1.72</ecNumber>
    </submittedName>
</protein>
<gene>
    <name evidence="1" type="primary">hsdM_1</name>
    <name evidence="1" type="ORF">NCTC11214_01031</name>
</gene>
<dbReference type="AlphaFoldDB" id="A0A447KMG9"/>
<dbReference type="EMBL" id="LR134117">
    <property type="protein sequence ID" value="VDZ53337.1"/>
    <property type="molecule type" value="Genomic_DNA"/>
</dbReference>